<dbReference type="AlphaFoldDB" id="A0AAP1R8Y0"/>
<organism evidence="1 2">
    <name type="scientific">Escherichia coli</name>
    <dbReference type="NCBI Taxonomy" id="562"/>
    <lineage>
        <taxon>Bacteria</taxon>
        <taxon>Pseudomonadati</taxon>
        <taxon>Pseudomonadota</taxon>
        <taxon>Gammaproteobacteria</taxon>
        <taxon>Enterobacterales</taxon>
        <taxon>Enterobacteriaceae</taxon>
        <taxon>Escherichia</taxon>
    </lineage>
</organism>
<evidence type="ECO:0000313" key="2">
    <source>
        <dbReference type="Proteomes" id="UP000640866"/>
    </source>
</evidence>
<evidence type="ECO:0008006" key="3">
    <source>
        <dbReference type="Google" id="ProtNLM"/>
    </source>
</evidence>
<comment type="caution">
    <text evidence="1">The sequence shown here is derived from an EMBL/GenBank/DDBJ whole genome shotgun (WGS) entry which is preliminary data.</text>
</comment>
<proteinExistence type="predicted"/>
<dbReference type="EMBL" id="JACZOI010000094">
    <property type="protein sequence ID" value="MBE0979978.1"/>
    <property type="molecule type" value="Genomic_DNA"/>
</dbReference>
<reference evidence="1" key="1">
    <citation type="submission" date="2020-09" db="EMBL/GenBank/DDBJ databases">
        <title>Emerging polyconal dissemination of OXA-244-producing E. coli in France.</title>
        <authorList>
            <person name="Emeraud C."/>
            <person name="Girlich D."/>
            <person name="Bonnin R.A."/>
            <person name="Jousset A.B."/>
            <person name="Naas T."/>
            <person name="Dortet L."/>
        </authorList>
    </citation>
    <scope>NUCLEOTIDE SEQUENCE</scope>
    <source>
        <strain evidence="1">225E3</strain>
    </source>
</reference>
<name>A0AAP1R8Y0_ECOLX</name>
<gene>
    <name evidence="1" type="ORF">IH772_22300</name>
</gene>
<accession>A0AAP1R8Y0</accession>
<sequence>MKVNVVICGAIRDRFDLLMILRKIINKRDAGIIEEIILSTWMGEVDAYDDLREILTKTGVCVVENKTILQPSIGNVLQQQRCLESGLVAIKNKSIPVLKVRTDKCFHLLEAFFKHIENTASLQKTKNGVFKYKVTIQMASVSIPFLIADKVFLGYYDDLRMLTLHSDFYERFCLFNKNIGAENRWFSLPFILKYPVFREYIENINFRRVSTILVNKIINNKSSCIPKDVKCFFEIYYSVLFENFNLIGDGDSQYNSWLYLEKNVNAEEHFLIEDRGSRKDLHARNQAMLKAFAGIYFNDEYYQSLNLDSFELFSGESLNEKRMISKITTYNPIDVNFALESTVMAYLPISETAIKFLREHTVQLVNKGVSAQEIYFRCAMKLIDKNKEKYFDDIIILLKNAAKSKHKSSLYLLYCLLKDSDDINLMNYANDCLREAALRGSKEASDVLITLTKELQ</sequence>
<evidence type="ECO:0000313" key="1">
    <source>
        <dbReference type="EMBL" id="MBE0979978.1"/>
    </source>
</evidence>
<protein>
    <recommendedName>
        <fullName evidence="3">WavE lipopolysaccharide synthesis</fullName>
    </recommendedName>
</protein>
<dbReference type="Proteomes" id="UP000640866">
    <property type="component" value="Unassembled WGS sequence"/>
</dbReference>
<dbReference type="RefSeq" id="WP_000867867.1">
    <property type="nucleotide sequence ID" value="NZ_BDRW01000004.1"/>
</dbReference>